<dbReference type="AlphaFoldDB" id="A0A6J3M917"/>
<dbReference type="Proteomes" id="UP000504637">
    <property type="component" value="Unplaced"/>
</dbReference>
<accession>A0A6J3M917</accession>
<evidence type="ECO:0000256" key="1">
    <source>
        <dbReference type="SAM" id="MobiDB-lite"/>
    </source>
</evidence>
<feature type="compositionally biased region" description="Basic and acidic residues" evidence="1">
    <location>
        <begin position="54"/>
        <end position="65"/>
    </location>
</feature>
<feature type="compositionally biased region" description="Polar residues" evidence="1">
    <location>
        <begin position="26"/>
        <end position="36"/>
    </location>
</feature>
<sequence length="152" mass="16512">MRRRSRRRSTRSNNPICRIVHKNGFEKSSASILSTNKPHHPPDPASARLAQDVDTPKAHDREVKGTYHWGRGGEGNMMTVGGGTKVTETEGAAARPSSALRTASRDLSAEQRQGTRRSGSFHAAVEKGKELLGLGSKKEREAQQAASENAIE</sequence>
<feature type="region of interest" description="Disordered" evidence="1">
    <location>
        <begin position="24"/>
        <end position="152"/>
    </location>
</feature>
<protein>
    <submittedName>
        <fullName evidence="3">Uncharacterized protein</fullName>
    </submittedName>
</protein>
<name>A0A6J3M917_9PEZI</name>
<reference evidence="3" key="2">
    <citation type="submission" date="2020-04" db="EMBL/GenBank/DDBJ databases">
        <authorList>
            <consortium name="NCBI Genome Project"/>
        </authorList>
    </citation>
    <scope>NUCLEOTIDE SEQUENCE</scope>
    <source>
        <strain evidence="3">CBS 342.82</strain>
    </source>
</reference>
<dbReference type="Pfam" id="PF12223">
    <property type="entry name" value="DUF3602"/>
    <property type="match status" value="1"/>
</dbReference>
<proteinExistence type="predicted"/>
<reference evidence="3" key="3">
    <citation type="submission" date="2025-08" db="UniProtKB">
        <authorList>
            <consortium name="RefSeq"/>
        </authorList>
    </citation>
    <scope>IDENTIFICATION</scope>
    <source>
        <strain evidence="3">CBS 342.82</strain>
    </source>
</reference>
<dbReference type="GeneID" id="54362331"/>
<reference evidence="3" key="1">
    <citation type="submission" date="2020-01" db="EMBL/GenBank/DDBJ databases">
        <authorList>
            <consortium name="DOE Joint Genome Institute"/>
            <person name="Haridas S."/>
            <person name="Albert R."/>
            <person name="Binder M."/>
            <person name="Bloem J."/>
            <person name="Labutti K."/>
            <person name="Salamov A."/>
            <person name="Andreopoulos B."/>
            <person name="Baker S.E."/>
            <person name="Barry K."/>
            <person name="Bills G."/>
            <person name="Bluhm B.H."/>
            <person name="Cannon C."/>
            <person name="Castanera R."/>
            <person name="Culley D.E."/>
            <person name="Daum C."/>
            <person name="Ezra D."/>
            <person name="Gonzalez J.B."/>
            <person name="Henrissat B."/>
            <person name="Kuo A."/>
            <person name="Liang C."/>
            <person name="Lipzen A."/>
            <person name="Lutzoni F."/>
            <person name="Magnuson J."/>
            <person name="Mondo S."/>
            <person name="Nolan M."/>
            <person name="Ohm R."/>
            <person name="Pangilinan J."/>
            <person name="Park H.-J."/>
            <person name="Ramirez L."/>
            <person name="Alfaro M."/>
            <person name="Sun H."/>
            <person name="Tritt A."/>
            <person name="Yoshinaga Y."/>
            <person name="Zwiers L.-H."/>
            <person name="Turgeon B.G."/>
            <person name="Goodwin S.B."/>
            <person name="Spatafora J.W."/>
            <person name="Crous P.W."/>
            <person name="Grigoriev I.V."/>
        </authorList>
    </citation>
    <scope>NUCLEOTIDE SEQUENCE</scope>
    <source>
        <strain evidence="3">CBS 342.82</strain>
    </source>
</reference>
<dbReference type="InterPro" id="IPR022024">
    <property type="entry name" value="DUF3602"/>
</dbReference>
<organism evidence="3">
    <name type="scientific">Dissoconium aciculare CBS 342.82</name>
    <dbReference type="NCBI Taxonomy" id="1314786"/>
    <lineage>
        <taxon>Eukaryota</taxon>
        <taxon>Fungi</taxon>
        <taxon>Dikarya</taxon>
        <taxon>Ascomycota</taxon>
        <taxon>Pezizomycotina</taxon>
        <taxon>Dothideomycetes</taxon>
        <taxon>Dothideomycetidae</taxon>
        <taxon>Mycosphaerellales</taxon>
        <taxon>Dissoconiaceae</taxon>
        <taxon>Dissoconium</taxon>
    </lineage>
</organism>
<keyword evidence="2" id="KW-1185">Reference proteome</keyword>
<evidence type="ECO:0000313" key="2">
    <source>
        <dbReference type="Proteomes" id="UP000504637"/>
    </source>
</evidence>
<feature type="compositionally biased region" description="Basic and acidic residues" evidence="1">
    <location>
        <begin position="124"/>
        <end position="142"/>
    </location>
</feature>
<feature type="compositionally biased region" description="Gly residues" evidence="1">
    <location>
        <begin position="70"/>
        <end position="84"/>
    </location>
</feature>
<gene>
    <name evidence="3" type="ORF">K489DRAFT_378964</name>
</gene>
<evidence type="ECO:0000313" key="3">
    <source>
        <dbReference type="RefSeq" id="XP_033461577.1"/>
    </source>
</evidence>
<dbReference type="OrthoDB" id="3063476at2759"/>
<dbReference type="RefSeq" id="XP_033461577.1">
    <property type="nucleotide sequence ID" value="XM_033604531.1"/>
</dbReference>